<dbReference type="GO" id="GO:0006097">
    <property type="term" value="P:glyoxylate cycle"/>
    <property type="evidence" value="ECO:0007669"/>
    <property type="project" value="InterPro"/>
</dbReference>
<reference evidence="4" key="1">
    <citation type="submission" date="2018-05" db="EMBL/GenBank/DDBJ databases">
        <authorList>
            <person name="Lanie J.A."/>
            <person name="Ng W.-L."/>
            <person name="Kazmierczak K.M."/>
            <person name="Andrzejewski T.M."/>
            <person name="Davidsen T.M."/>
            <person name="Wayne K.J."/>
            <person name="Tettelin H."/>
            <person name="Glass J.I."/>
            <person name="Rusch D."/>
            <person name="Podicherti R."/>
            <person name="Tsui H.-C.T."/>
            <person name="Winkler M.E."/>
        </authorList>
    </citation>
    <scope>NUCLEOTIDE SEQUENCE</scope>
</reference>
<dbReference type="InterPro" id="IPR048356">
    <property type="entry name" value="MS_N"/>
</dbReference>
<accession>A0A382IB26</accession>
<dbReference type="InterPro" id="IPR046363">
    <property type="entry name" value="MS_N_TIM-barrel_dom"/>
</dbReference>
<dbReference type="InterPro" id="IPR011076">
    <property type="entry name" value="Malate_synth_sf"/>
</dbReference>
<dbReference type="GO" id="GO:0009436">
    <property type="term" value="P:glyoxylate catabolic process"/>
    <property type="evidence" value="ECO:0007669"/>
    <property type="project" value="TreeGrafter"/>
</dbReference>
<proteinExistence type="predicted"/>
<sequence length="366" mass="40835">VGKKGKLMSKTECLVGNLIVEQVLFDFIENEVCEDLDISAKGFFQSLSDILNDLQNENTQLLKKRHSLQNKIDKWHIENKNIDPVTYKNFLKDIGYIVPQPSKFSINVDKVDNEIANIAGPQLVVPITNERFVLNAVNSRWGSLFDSLYGTNVIPNRGSMTKSFAHNLQRVNRTAELACDFLDEVAPLKGASYRQINSRVRYTGALIFNLNNGEVATLVNPEQFVGFGDAGNVLLKNNNLHIEIIGDQKKSFHKSGIFDVILESAVTTIVDFEDSASTVTFSEKIHAYKNYLGLMKRELSASFTKDGEIMTRSLNADKQYTDIDGQNFTLPGTSMTLVRNVGLHMMTDLVKNSDGSKTPEGILDAM</sequence>
<dbReference type="Pfam" id="PF20658">
    <property type="entry name" value="MSG_insertion"/>
    <property type="match status" value="1"/>
</dbReference>
<gene>
    <name evidence="4" type="ORF">METZ01_LOCUS249670</name>
</gene>
<keyword evidence="1" id="KW-0175">Coiled coil</keyword>
<evidence type="ECO:0000259" key="2">
    <source>
        <dbReference type="Pfam" id="PF20656"/>
    </source>
</evidence>
<feature type="coiled-coil region" evidence="1">
    <location>
        <begin position="44"/>
        <end position="71"/>
    </location>
</feature>
<feature type="non-terminal residue" evidence="4">
    <location>
        <position position="1"/>
    </location>
</feature>
<feature type="domain" description="Malate synthase G alpha-beta insertion" evidence="3">
    <location>
        <begin position="167"/>
        <end position="237"/>
    </location>
</feature>
<dbReference type="GO" id="GO:0004474">
    <property type="term" value="F:malate synthase activity"/>
    <property type="evidence" value="ECO:0007669"/>
    <property type="project" value="InterPro"/>
</dbReference>
<evidence type="ECO:0000256" key="1">
    <source>
        <dbReference type="SAM" id="Coils"/>
    </source>
</evidence>
<dbReference type="EMBL" id="UINC01066278">
    <property type="protein sequence ID" value="SVB96816.1"/>
    <property type="molecule type" value="Genomic_DNA"/>
</dbReference>
<evidence type="ECO:0008006" key="5">
    <source>
        <dbReference type="Google" id="ProtNLM"/>
    </source>
</evidence>
<dbReference type="InterPro" id="IPR048357">
    <property type="entry name" value="MSG_insertion"/>
</dbReference>
<dbReference type="SUPFAM" id="SSF51645">
    <property type="entry name" value="Malate synthase G"/>
    <property type="match status" value="1"/>
</dbReference>
<dbReference type="Pfam" id="PF20656">
    <property type="entry name" value="MS_N"/>
    <property type="match status" value="1"/>
</dbReference>
<dbReference type="Gene3D" id="3.20.20.360">
    <property type="entry name" value="Malate synthase, domain 3"/>
    <property type="match status" value="2"/>
</dbReference>
<evidence type="ECO:0000259" key="3">
    <source>
        <dbReference type="Pfam" id="PF20658"/>
    </source>
</evidence>
<feature type="domain" description="Malate synthase N-terminal" evidence="2">
    <location>
        <begin position="25"/>
        <end position="84"/>
    </location>
</feature>
<feature type="non-terminal residue" evidence="4">
    <location>
        <position position="366"/>
    </location>
</feature>
<dbReference type="GO" id="GO:0000287">
    <property type="term" value="F:magnesium ion binding"/>
    <property type="evidence" value="ECO:0007669"/>
    <property type="project" value="TreeGrafter"/>
</dbReference>
<dbReference type="AlphaFoldDB" id="A0A382IB26"/>
<evidence type="ECO:0000313" key="4">
    <source>
        <dbReference type="EMBL" id="SVB96816.1"/>
    </source>
</evidence>
<dbReference type="PANTHER" id="PTHR42739">
    <property type="entry name" value="MALATE SYNTHASE G"/>
    <property type="match status" value="1"/>
</dbReference>
<dbReference type="PANTHER" id="PTHR42739:SF1">
    <property type="entry name" value="MALATE SYNTHASE G"/>
    <property type="match status" value="1"/>
</dbReference>
<organism evidence="4">
    <name type="scientific">marine metagenome</name>
    <dbReference type="NCBI Taxonomy" id="408172"/>
    <lineage>
        <taxon>unclassified sequences</taxon>
        <taxon>metagenomes</taxon>
        <taxon>ecological metagenomes</taxon>
    </lineage>
</organism>
<name>A0A382IB26_9ZZZZ</name>
<dbReference type="GO" id="GO:0005829">
    <property type="term" value="C:cytosol"/>
    <property type="evidence" value="ECO:0007669"/>
    <property type="project" value="TreeGrafter"/>
</dbReference>
<protein>
    <recommendedName>
        <fullName evidence="5">Malate synthase</fullName>
    </recommendedName>
</protein>
<dbReference type="InterPro" id="IPR006253">
    <property type="entry name" value="Malate_synthG"/>
</dbReference>